<reference evidence="1" key="1">
    <citation type="submission" date="2021-09" db="EMBL/GenBank/DDBJ databases">
        <authorList>
            <consortium name="AG Swart"/>
            <person name="Singh M."/>
            <person name="Singh A."/>
            <person name="Seah K."/>
            <person name="Emmerich C."/>
        </authorList>
    </citation>
    <scope>NUCLEOTIDE SEQUENCE</scope>
    <source>
        <strain evidence="1">ATCC30299</strain>
    </source>
</reference>
<keyword evidence="2" id="KW-1185">Reference proteome</keyword>
<dbReference type="Proteomes" id="UP001162131">
    <property type="component" value="Unassembled WGS sequence"/>
</dbReference>
<dbReference type="AlphaFoldDB" id="A0AAU9K729"/>
<gene>
    <name evidence="1" type="ORF">BSTOLATCC_MIC60898</name>
</gene>
<proteinExistence type="predicted"/>
<accession>A0AAU9K729</accession>
<evidence type="ECO:0000313" key="2">
    <source>
        <dbReference type="Proteomes" id="UP001162131"/>
    </source>
</evidence>
<name>A0AAU9K729_9CILI</name>
<dbReference type="EMBL" id="CAJZBQ010000058">
    <property type="protein sequence ID" value="CAG9334279.1"/>
    <property type="molecule type" value="Genomic_DNA"/>
</dbReference>
<evidence type="ECO:0000313" key="1">
    <source>
        <dbReference type="EMBL" id="CAG9334279.1"/>
    </source>
</evidence>
<comment type="caution">
    <text evidence="1">The sequence shown here is derived from an EMBL/GenBank/DDBJ whole genome shotgun (WGS) entry which is preliminary data.</text>
</comment>
<protein>
    <submittedName>
        <fullName evidence="1">Uncharacterized protein</fullName>
    </submittedName>
</protein>
<organism evidence="1 2">
    <name type="scientific">Blepharisma stoltei</name>
    <dbReference type="NCBI Taxonomy" id="1481888"/>
    <lineage>
        <taxon>Eukaryota</taxon>
        <taxon>Sar</taxon>
        <taxon>Alveolata</taxon>
        <taxon>Ciliophora</taxon>
        <taxon>Postciliodesmatophora</taxon>
        <taxon>Heterotrichea</taxon>
        <taxon>Heterotrichida</taxon>
        <taxon>Blepharismidae</taxon>
        <taxon>Blepharisma</taxon>
    </lineage>
</organism>
<sequence length="186" mass="22081">MDRHISLCRKIDKVSKKTYGNPTDPSPKECAPTEEVIALSPRGEVLCKNLSDKYRNRRKKLPLILKNALQYLYPANKITERPPRSKYDRSVRDLSFDFHHKRENSELFQSYEFKVRKDQAFSRRNSDLYVNCFRFNGQVESEFLGTKDGVTENKKLYEQMLKDSGLYAEIKIRYRKGEIKYRRMPV</sequence>